<protein>
    <submittedName>
        <fullName evidence="1">Uncharacterized protein</fullName>
    </submittedName>
</protein>
<gene>
    <name evidence="1" type="ORF">PVAP13_8NG254000</name>
</gene>
<sequence>MATTGKPPSSWDDWRDVKDNSAPAPVELWLEFPAAVEEPLPSGVDMRESEIYAVTGDNLTGYKTLDHSTKQLVKDYNAIALHRRDIIRRMYRIGKTESKGLPKAIADDVRRLCLPSSEVKNSYRDLKRKGGRPVRFPIIFDESIKAPKM</sequence>
<name>A0A8T0P9J9_PANVG</name>
<comment type="caution">
    <text evidence="1">The sequence shown here is derived from an EMBL/GenBank/DDBJ whole genome shotgun (WGS) entry which is preliminary data.</text>
</comment>
<organism evidence="1 2">
    <name type="scientific">Panicum virgatum</name>
    <name type="common">Blackwell switchgrass</name>
    <dbReference type="NCBI Taxonomy" id="38727"/>
    <lineage>
        <taxon>Eukaryota</taxon>
        <taxon>Viridiplantae</taxon>
        <taxon>Streptophyta</taxon>
        <taxon>Embryophyta</taxon>
        <taxon>Tracheophyta</taxon>
        <taxon>Spermatophyta</taxon>
        <taxon>Magnoliopsida</taxon>
        <taxon>Liliopsida</taxon>
        <taxon>Poales</taxon>
        <taxon>Poaceae</taxon>
        <taxon>PACMAD clade</taxon>
        <taxon>Panicoideae</taxon>
        <taxon>Panicodae</taxon>
        <taxon>Paniceae</taxon>
        <taxon>Panicinae</taxon>
        <taxon>Panicum</taxon>
        <taxon>Panicum sect. Hiantes</taxon>
    </lineage>
</organism>
<accession>A0A8T0P9J9</accession>
<evidence type="ECO:0000313" key="1">
    <source>
        <dbReference type="EMBL" id="KAG2557658.1"/>
    </source>
</evidence>
<dbReference type="EMBL" id="CM029052">
    <property type="protein sequence ID" value="KAG2557658.1"/>
    <property type="molecule type" value="Genomic_DNA"/>
</dbReference>
<keyword evidence="2" id="KW-1185">Reference proteome</keyword>
<proteinExistence type="predicted"/>
<dbReference type="AlphaFoldDB" id="A0A8T0P9J9"/>
<evidence type="ECO:0000313" key="2">
    <source>
        <dbReference type="Proteomes" id="UP000823388"/>
    </source>
</evidence>
<reference evidence="1" key="1">
    <citation type="submission" date="2020-05" db="EMBL/GenBank/DDBJ databases">
        <title>WGS assembly of Panicum virgatum.</title>
        <authorList>
            <person name="Lovell J.T."/>
            <person name="Jenkins J."/>
            <person name="Shu S."/>
            <person name="Juenger T.E."/>
            <person name="Schmutz J."/>
        </authorList>
    </citation>
    <scope>NUCLEOTIDE SEQUENCE</scope>
    <source>
        <strain evidence="1">AP13</strain>
    </source>
</reference>
<dbReference type="Proteomes" id="UP000823388">
    <property type="component" value="Chromosome 8N"/>
</dbReference>